<dbReference type="Proteomes" id="UP000019249">
    <property type="component" value="Unassembled WGS sequence"/>
</dbReference>
<dbReference type="EMBL" id="AODF01000026">
    <property type="protein sequence ID" value="EUJ29170.1"/>
    <property type="molecule type" value="Genomic_DNA"/>
</dbReference>
<evidence type="ECO:0000313" key="1">
    <source>
        <dbReference type="EMBL" id="EUJ29170.1"/>
    </source>
</evidence>
<gene>
    <name evidence="1" type="ORF">MFLO_11305</name>
</gene>
<dbReference type="SUPFAM" id="SSF55729">
    <property type="entry name" value="Acyl-CoA N-acyltransferases (Nat)"/>
    <property type="match status" value="1"/>
</dbReference>
<dbReference type="Gene3D" id="3.40.630.30">
    <property type="match status" value="1"/>
</dbReference>
<name>A0ABN0RDU4_9LIST</name>
<comment type="caution">
    <text evidence="1">The sequence shown here is derived from an EMBL/GenBank/DDBJ whole genome shotgun (WGS) entry which is preliminary data.</text>
</comment>
<reference evidence="1 2" key="1">
    <citation type="journal article" date="2014" name="Int. J. Syst. Evol. Microbiol.">
        <title>Listeria floridensis sp. nov., Listeria aquatica sp. nov., Listeria cornellensis sp. nov., Listeria riparia sp. nov. and Listeria grandensis sp. nov., from agricultural and natural environments.</title>
        <authorList>
            <person name="den Bakker H.C."/>
            <person name="Warchocki S."/>
            <person name="Wright E.M."/>
            <person name="Allred A.F."/>
            <person name="Ahlstrom C."/>
            <person name="Manuel C.S."/>
            <person name="Stasiewicz M.J."/>
            <person name="Burrell A."/>
            <person name="Roof S."/>
            <person name="Strawn L."/>
            <person name="Fortes E.D."/>
            <person name="Nightingale K.K."/>
            <person name="Kephart D."/>
            <person name="Wiedmann M."/>
        </authorList>
    </citation>
    <scope>NUCLEOTIDE SEQUENCE [LARGE SCALE GENOMIC DNA]</scope>
    <source>
        <strain evidence="1 2">FSL S10-1187</strain>
    </source>
</reference>
<evidence type="ECO:0000313" key="2">
    <source>
        <dbReference type="Proteomes" id="UP000019249"/>
    </source>
</evidence>
<keyword evidence="2" id="KW-1185">Reference proteome</keyword>
<protein>
    <submittedName>
        <fullName evidence="1">Acetyltransferase</fullName>
    </submittedName>
</protein>
<sequence>MIEAGIERAKQTDYPAISVLGHAEYYPRFGFKPASDYGITAPFPVPDEAFLMLELNRDDLLKINGMVSYPKPFLEMG</sequence>
<proteinExistence type="predicted"/>
<accession>A0ABN0RDU4</accession>
<dbReference type="InterPro" id="IPR016181">
    <property type="entry name" value="Acyl_CoA_acyltransferase"/>
</dbReference>
<organism evidence="1 2">
    <name type="scientific">Listeria floridensis FSL S10-1187</name>
    <dbReference type="NCBI Taxonomy" id="1265817"/>
    <lineage>
        <taxon>Bacteria</taxon>
        <taxon>Bacillati</taxon>
        <taxon>Bacillota</taxon>
        <taxon>Bacilli</taxon>
        <taxon>Bacillales</taxon>
        <taxon>Listeriaceae</taxon>
        <taxon>Listeria</taxon>
    </lineage>
</organism>